<protein>
    <submittedName>
        <fullName evidence="1">Uncharacterized protein</fullName>
    </submittedName>
</protein>
<proteinExistence type="predicted"/>
<dbReference type="EMBL" id="VSSQ01012511">
    <property type="protein sequence ID" value="MPM49404.1"/>
    <property type="molecule type" value="Genomic_DNA"/>
</dbReference>
<name>A0A645AIC6_9ZZZZ</name>
<reference evidence="1" key="1">
    <citation type="submission" date="2019-08" db="EMBL/GenBank/DDBJ databases">
        <authorList>
            <person name="Kucharzyk K."/>
            <person name="Murdoch R.W."/>
            <person name="Higgins S."/>
            <person name="Loffler F."/>
        </authorList>
    </citation>
    <scope>NUCLEOTIDE SEQUENCE</scope>
</reference>
<evidence type="ECO:0000313" key="1">
    <source>
        <dbReference type="EMBL" id="MPM49404.1"/>
    </source>
</evidence>
<gene>
    <name evidence="1" type="ORF">SDC9_96133</name>
</gene>
<accession>A0A645AIC6</accession>
<comment type="caution">
    <text evidence="1">The sequence shown here is derived from an EMBL/GenBank/DDBJ whole genome shotgun (WGS) entry which is preliminary data.</text>
</comment>
<sequence>MKKFIVEEEFWELFPSAKIGVITCYNIDNTIKDENKYKEMIESAEKESLKHLSNEEFSSNEVIRV</sequence>
<dbReference type="AlphaFoldDB" id="A0A645AIC6"/>
<organism evidence="1">
    <name type="scientific">bioreactor metagenome</name>
    <dbReference type="NCBI Taxonomy" id="1076179"/>
    <lineage>
        <taxon>unclassified sequences</taxon>
        <taxon>metagenomes</taxon>
        <taxon>ecological metagenomes</taxon>
    </lineage>
</organism>